<dbReference type="GO" id="GO:0030422">
    <property type="term" value="P:siRNA processing"/>
    <property type="evidence" value="ECO:0007669"/>
    <property type="project" value="TreeGrafter"/>
</dbReference>
<dbReference type="GO" id="GO:0016442">
    <property type="term" value="C:RISC complex"/>
    <property type="evidence" value="ECO:0007669"/>
    <property type="project" value="TreeGrafter"/>
</dbReference>
<dbReference type="SUPFAM" id="SSF54768">
    <property type="entry name" value="dsRNA-binding domain-like"/>
    <property type="match status" value="2"/>
</dbReference>
<evidence type="ECO:0000256" key="1">
    <source>
        <dbReference type="ARBA" id="ARBA00022884"/>
    </source>
</evidence>
<dbReference type="Pfam" id="PF00035">
    <property type="entry name" value="dsrm"/>
    <property type="match status" value="2"/>
</dbReference>
<feature type="region of interest" description="Disordered" evidence="3">
    <location>
        <begin position="91"/>
        <end position="127"/>
    </location>
</feature>
<dbReference type="EMBL" id="CAVLEF010000006">
    <property type="protein sequence ID" value="CAK1544789.1"/>
    <property type="molecule type" value="Genomic_DNA"/>
</dbReference>
<sequence>MRRGVNGKWGCIKKMMKTAVSVLQEMMVKSGQVPEYECVSQSGPNHRAMFKYRCSCNKLSVTASARSKKEAKQEVARRMLAELFIHGTPVPAPYARPPSPRSPSPDVPEPPETKALPSTGVAPSTSTVQPDIRSYVALLKELCEQYVMGAPQYELIGDAGLPHQRQFTMSVRLGKHERVASASTKKTAKQLAAEQLYKYLRTNLTRLTQDFVEEDALLRAHEKAMERYVEEKSETIFRPPLNQKIADYHLGLFMHIDKDKLNLGKEALEATTYIEDPVNTLVSVCATMDLDVKSQQVQGDLWIVNVTPSAPPISTAGVDRNEAHASALRYLRRVLERTHLYDAEKDSSLLEL</sequence>
<dbReference type="PANTHER" id="PTHR46205:SF3">
    <property type="entry name" value="LOQUACIOUS, ISOFORM B"/>
    <property type="match status" value="1"/>
</dbReference>
<comment type="caution">
    <text evidence="5">The sequence shown here is derived from an EMBL/GenBank/DDBJ whole genome shotgun (WGS) entry which is preliminary data.</text>
</comment>
<feature type="domain" description="DRBM" evidence="4">
    <location>
        <begin position="18"/>
        <end position="85"/>
    </location>
</feature>
<dbReference type="PROSITE" id="PS50137">
    <property type="entry name" value="DS_RBD"/>
    <property type="match status" value="2"/>
</dbReference>
<feature type="domain" description="DRBM" evidence="4">
    <location>
        <begin position="134"/>
        <end position="202"/>
    </location>
</feature>
<evidence type="ECO:0000256" key="3">
    <source>
        <dbReference type="SAM" id="MobiDB-lite"/>
    </source>
</evidence>
<dbReference type="InterPro" id="IPR014720">
    <property type="entry name" value="dsRBD_dom"/>
</dbReference>
<dbReference type="SMART" id="SM00358">
    <property type="entry name" value="DSRM"/>
    <property type="match status" value="2"/>
</dbReference>
<dbReference type="InterPro" id="IPR051247">
    <property type="entry name" value="RLC_Component"/>
</dbReference>
<evidence type="ECO:0000259" key="4">
    <source>
        <dbReference type="PROSITE" id="PS50137"/>
    </source>
</evidence>
<evidence type="ECO:0000313" key="6">
    <source>
        <dbReference type="Proteomes" id="UP001497472"/>
    </source>
</evidence>
<dbReference type="GO" id="GO:0003725">
    <property type="term" value="F:double-stranded RNA binding"/>
    <property type="evidence" value="ECO:0007669"/>
    <property type="project" value="TreeGrafter"/>
</dbReference>
<reference evidence="5 6" key="1">
    <citation type="submission" date="2023-11" db="EMBL/GenBank/DDBJ databases">
        <authorList>
            <person name="Okamura Y."/>
        </authorList>
    </citation>
    <scope>NUCLEOTIDE SEQUENCE [LARGE SCALE GENOMIC DNA]</scope>
</reference>
<name>A0AAV1J8D4_9NEOP</name>
<gene>
    <name evidence="5" type="ORF">LNINA_LOCUS4502</name>
</gene>
<dbReference type="GO" id="GO:0070578">
    <property type="term" value="C:RISC-loading complex"/>
    <property type="evidence" value="ECO:0007669"/>
    <property type="project" value="TreeGrafter"/>
</dbReference>
<dbReference type="Proteomes" id="UP001497472">
    <property type="component" value="Unassembled WGS sequence"/>
</dbReference>
<dbReference type="PANTHER" id="PTHR46205">
    <property type="entry name" value="LOQUACIOUS, ISOFORM B"/>
    <property type="match status" value="1"/>
</dbReference>
<evidence type="ECO:0000313" key="5">
    <source>
        <dbReference type="EMBL" id="CAK1544789.1"/>
    </source>
</evidence>
<keyword evidence="1 2" id="KW-0694">RNA-binding</keyword>
<dbReference type="GO" id="GO:0005634">
    <property type="term" value="C:nucleus"/>
    <property type="evidence" value="ECO:0007669"/>
    <property type="project" value="TreeGrafter"/>
</dbReference>
<dbReference type="Gene3D" id="3.30.160.20">
    <property type="match status" value="2"/>
</dbReference>
<proteinExistence type="predicted"/>
<feature type="compositionally biased region" description="Pro residues" evidence="3">
    <location>
        <begin position="91"/>
        <end position="110"/>
    </location>
</feature>
<organism evidence="5 6">
    <name type="scientific">Leptosia nina</name>
    <dbReference type="NCBI Taxonomy" id="320188"/>
    <lineage>
        <taxon>Eukaryota</taxon>
        <taxon>Metazoa</taxon>
        <taxon>Ecdysozoa</taxon>
        <taxon>Arthropoda</taxon>
        <taxon>Hexapoda</taxon>
        <taxon>Insecta</taxon>
        <taxon>Pterygota</taxon>
        <taxon>Neoptera</taxon>
        <taxon>Endopterygota</taxon>
        <taxon>Lepidoptera</taxon>
        <taxon>Glossata</taxon>
        <taxon>Ditrysia</taxon>
        <taxon>Papilionoidea</taxon>
        <taxon>Pieridae</taxon>
        <taxon>Pierinae</taxon>
        <taxon>Leptosia</taxon>
    </lineage>
</organism>
<dbReference type="GO" id="GO:0005737">
    <property type="term" value="C:cytoplasm"/>
    <property type="evidence" value="ECO:0007669"/>
    <property type="project" value="TreeGrafter"/>
</dbReference>
<protein>
    <recommendedName>
        <fullName evidence="4">DRBM domain-containing protein</fullName>
    </recommendedName>
</protein>
<evidence type="ECO:0000256" key="2">
    <source>
        <dbReference type="PROSITE-ProRule" id="PRU00266"/>
    </source>
</evidence>
<keyword evidence="6" id="KW-1185">Reference proteome</keyword>
<dbReference type="GO" id="GO:0035197">
    <property type="term" value="F:siRNA binding"/>
    <property type="evidence" value="ECO:0007669"/>
    <property type="project" value="TreeGrafter"/>
</dbReference>
<dbReference type="GO" id="GO:0070920">
    <property type="term" value="P:regulation of regulatory ncRNA processing"/>
    <property type="evidence" value="ECO:0007669"/>
    <property type="project" value="TreeGrafter"/>
</dbReference>
<dbReference type="AlphaFoldDB" id="A0AAV1J8D4"/>
<accession>A0AAV1J8D4</accession>